<reference evidence="1 2" key="1">
    <citation type="journal article" date="2018" name="Nat. Genet.">
        <title>The Rosa genome provides new insights in the design of modern roses.</title>
        <authorList>
            <person name="Bendahmane M."/>
        </authorList>
    </citation>
    <scope>NUCLEOTIDE SEQUENCE [LARGE SCALE GENOMIC DNA]</scope>
    <source>
        <strain evidence="2">cv. Old Blush</strain>
    </source>
</reference>
<dbReference type="EMBL" id="PDCK01000042">
    <property type="protein sequence ID" value="PRQ40734.1"/>
    <property type="molecule type" value="Genomic_DNA"/>
</dbReference>
<comment type="caution">
    <text evidence="1">The sequence shown here is derived from an EMBL/GenBank/DDBJ whole genome shotgun (WGS) entry which is preliminary data.</text>
</comment>
<gene>
    <name evidence="1" type="ORF">RchiOBHm_Chr4g0439271</name>
</gene>
<keyword evidence="2" id="KW-1185">Reference proteome</keyword>
<organism evidence="1 2">
    <name type="scientific">Rosa chinensis</name>
    <name type="common">China rose</name>
    <dbReference type="NCBI Taxonomy" id="74649"/>
    <lineage>
        <taxon>Eukaryota</taxon>
        <taxon>Viridiplantae</taxon>
        <taxon>Streptophyta</taxon>
        <taxon>Embryophyta</taxon>
        <taxon>Tracheophyta</taxon>
        <taxon>Spermatophyta</taxon>
        <taxon>Magnoliopsida</taxon>
        <taxon>eudicotyledons</taxon>
        <taxon>Gunneridae</taxon>
        <taxon>Pentapetalae</taxon>
        <taxon>rosids</taxon>
        <taxon>fabids</taxon>
        <taxon>Rosales</taxon>
        <taxon>Rosaceae</taxon>
        <taxon>Rosoideae</taxon>
        <taxon>Rosoideae incertae sedis</taxon>
        <taxon>Rosa</taxon>
    </lineage>
</organism>
<dbReference type="AlphaFoldDB" id="A0A2P6R2U8"/>
<evidence type="ECO:0000313" key="2">
    <source>
        <dbReference type="Proteomes" id="UP000238479"/>
    </source>
</evidence>
<sequence>MQSQLSLNPSSSHQFKPVLTGSPMGFGRFTNPINAMNAPGVVGVAIELVLN</sequence>
<dbReference type="Gramene" id="PRQ40734">
    <property type="protein sequence ID" value="PRQ40734"/>
    <property type="gene ID" value="RchiOBHm_Chr4g0439271"/>
</dbReference>
<name>A0A2P6R2U8_ROSCH</name>
<protein>
    <submittedName>
        <fullName evidence="1">Uncharacterized protein</fullName>
    </submittedName>
</protein>
<accession>A0A2P6R2U8</accession>
<evidence type="ECO:0000313" key="1">
    <source>
        <dbReference type="EMBL" id="PRQ40734.1"/>
    </source>
</evidence>
<dbReference type="Proteomes" id="UP000238479">
    <property type="component" value="Chromosome 4"/>
</dbReference>
<proteinExistence type="predicted"/>